<dbReference type="SUPFAM" id="SSF56801">
    <property type="entry name" value="Acetyl-CoA synthetase-like"/>
    <property type="match status" value="1"/>
</dbReference>
<dbReference type="KEGG" id="taer:GT409_09395"/>
<dbReference type="Pfam" id="PF13193">
    <property type="entry name" value="AMP-binding_C"/>
    <property type="match status" value="1"/>
</dbReference>
<keyword evidence="4" id="KW-1185">Reference proteome</keyword>
<dbReference type="InterPro" id="IPR045851">
    <property type="entry name" value="AMP-bd_C_sf"/>
</dbReference>
<proteinExistence type="predicted"/>
<feature type="domain" description="AMP-dependent synthetase/ligase" evidence="1">
    <location>
        <begin position="10"/>
        <end position="363"/>
    </location>
</feature>
<protein>
    <submittedName>
        <fullName evidence="3">Long-chain-fatty-acid--CoA ligase</fullName>
    </submittedName>
</protein>
<dbReference type="Pfam" id="PF00501">
    <property type="entry name" value="AMP-binding"/>
    <property type="match status" value="1"/>
</dbReference>
<dbReference type="PANTHER" id="PTHR43767:SF1">
    <property type="entry name" value="NONRIBOSOMAL PEPTIDE SYNTHASE PES1 (EUROFUNG)-RELATED"/>
    <property type="match status" value="1"/>
</dbReference>
<dbReference type="PROSITE" id="PS00455">
    <property type="entry name" value="AMP_BINDING"/>
    <property type="match status" value="1"/>
</dbReference>
<dbReference type="GO" id="GO:0016878">
    <property type="term" value="F:acid-thiol ligase activity"/>
    <property type="evidence" value="ECO:0007669"/>
    <property type="project" value="UniProtKB-ARBA"/>
</dbReference>
<sequence length="509" mass="56028">MNTETIPFLFRKSAEAHADKPAVVTPQKSVTYAELNQMSDAIAANLIERGTQPGDHVGLYGINSAEFIAIYFGIQKAGATVVPINLLLNPEEVAWILNDAGVKTLFYFEPFTPAVESIREKLPTIGTFIGVEQELPQMLRTPIPGLELPISSDSVAVIIYTSGTTGHPKGAMLTHRNLCFDALSAGNALKLRPDGDRFLVVLPMFHAFASLAGVLIPLLHGSSLVPLPKFDPTLTAETIDATNATIFLGVPSMYNLLLRLPEKHTAHIQKLRFAVSGGAAMPVEIMKQFEERFGVFIIEGDGPTECAPVTCFNPVDGLRKPQSVGLPIPGVEMKIMDEHGKELPLNEPGEICVRGPNVMKGYWKQPEETAESFFGEWFRTGDIGTEDEDGYFYIVDRIKDMVIVNGMNVYPRVVEEVLYKHEAVREAAVIGEPSKLHGEVPVAYISLKDGFQCSEKEIRAFCLEHLGRHEVPKKVHLVGDLPKNAAGKIVKRELRKQGEIERGIETNEH</sequence>
<name>A0A6P1M736_9BACT</name>
<evidence type="ECO:0000313" key="3">
    <source>
        <dbReference type="EMBL" id="QHI69661.1"/>
    </source>
</evidence>
<organism evidence="3 4">
    <name type="scientific">Tichowtungia aerotolerans</name>
    <dbReference type="NCBI Taxonomy" id="2697043"/>
    <lineage>
        <taxon>Bacteria</taxon>
        <taxon>Pseudomonadati</taxon>
        <taxon>Kiritimatiellota</taxon>
        <taxon>Tichowtungiia</taxon>
        <taxon>Tichowtungiales</taxon>
        <taxon>Tichowtungiaceae</taxon>
        <taxon>Tichowtungia</taxon>
    </lineage>
</organism>
<feature type="domain" description="AMP-binding enzyme C-terminal" evidence="2">
    <location>
        <begin position="414"/>
        <end position="488"/>
    </location>
</feature>
<dbReference type="PANTHER" id="PTHR43767">
    <property type="entry name" value="LONG-CHAIN-FATTY-ACID--COA LIGASE"/>
    <property type="match status" value="1"/>
</dbReference>
<dbReference type="InterPro" id="IPR042099">
    <property type="entry name" value="ANL_N_sf"/>
</dbReference>
<dbReference type="InterPro" id="IPR050237">
    <property type="entry name" value="ATP-dep_AMP-bd_enzyme"/>
</dbReference>
<evidence type="ECO:0000259" key="2">
    <source>
        <dbReference type="Pfam" id="PF13193"/>
    </source>
</evidence>
<dbReference type="AlphaFoldDB" id="A0A6P1M736"/>
<dbReference type="Gene3D" id="3.40.50.12780">
    <property type="entry name" value="N-terminal domain of ligase-like"/>
    <property type="match status" value="1"/>
</dbReference>
<dbReference type="InterPro" id="IPR020845">
    <property type="entry name" value="AMP-binding_CS"/>
</dbReference>
<dbReference type="CDD" id="cd05936">
    <property type="entry name" value="FC-FACS_FadD_like"/>
    <property type="match status" value="1"/>
</dbReference>
<reference evidence="3 4" key="1">
    <citation type="submission" date="2020-01" db="EMBL/GenBank/DDBJ databases">
        <title>Ponticoccus aerotolerans gen. nov., sp. nov., an anaerobic bacterium and proposal of Ponticoccusceae fam. nov., Ponticoccusles ord. nov. and Ponticoccuse classis nov. in the phylum Kiritimatiellaeota.</title>
        <authorList>
            <person name="Zhou L.Y."/>
            <person name="Du Z.J."/>
        </authorList>
    </citation>
    <scope>NUCLEOTIDE SEQUENCE [LARGE SCALE GENOMIC DNA]</scope>
    <source>
        <strain evidence="3 4">S-5007</strain>
    </source>
</reference>
<keyword evidence="3" id="KW-0436">Ligase</keyword>
<dbReference type="Gene3D" id="3.30.300.30">
    <property type="match status" value="1"/>
</dbReference>
<dbReference type="NCBIfam" id="NF004837">
    <property type="entry name" value="PRK06187.1"/>
    <property type="match status" value="1"/>
</dbReference>
<dbReference type="Proteomes" id="UP000464954">
    <property type="component" value="Chromosome"/>
</dbReference>
<evidence type="ECO:0000313" key="4">
    <source>
        <dbReference type="Proteomes" id="UP000464954"/>
    </source>
</evidence>
<accession>A0A6P1M736</accession>
<dbReference type="RefSeq" id="WP_160628843.1">
    <property type="nucleotide sequence ID" value="NZ_CP047593.1"/>
</dbReference>
<dbReference type="InterPro" id="IPR000873">
    <property type="entry name" value="AMP-dep_synth/lig_dom"/>
</dbReference>
<dbReference type="InterPro" id="IPR025110">
    <property type="entry name" value="AMP-bd_C"/>
</dbReference>
<evidence type="ECO:0000259" key="1">
    <source>
        <dbReference type="Pfam" id="PF00501"/>
    </source>
</evidence>
<gene>
    <name evidence="3" type="ORF">GT409_09395</name>
</gene>
<dbReference type="EMBL" id="CP047593">
    <property type="protein sequence ID" value="QHI69661.1"/>
    <property type="molecule type" value="Genomic_DNA"/>
</dbReference>